<dbReference type="EMBL" id="JASPKY010000003">
    <property type="protein sequence ID" value="KAK9758919.1"/>
    <property type="molecule type" value="Genomic_DNA"/>
</dbReference>
<dbReference type="InterPro" id="IPR007320">
    <property type="entry name" value="PDCD2_C"/>
</dbReference>
<name>A0AAW1NJN6_POPJA</name>
<accession>A0AAW1NJN6</accession>
<dbReference type="PANTHER" id="PTHR46421">
    <property type="entry name" value="PROGRAMMED CELL DEATH PROTEIN 2-LIKE"/>
    <property type="match status" value="1"/>
</dbReference>
<evidence type="ECO:0000313" key="2">
    <source>
        <dbReference type="EMBL" id="KAK9758919.1"/>
    </source>
</evidence>
<dbReference type="InterPro" id="IPR052815">
    <property type="entry name" value="PDCD2-like_regulator"/>
</dbReference>
<dbReference type="Pfam" id="PF04194">
    <property type="entry name" value="PDCD2_C"/>
    <property type="match status" value="1"/>
</dbReference>
<proteinExistence type="predicted"/>
<keyword evidence="3" id="KW-1185">Reference proteome</keyword>
<dbReference type="GO" id="GO:0005737">
    <property type="term" value="C:cytoplasm"/>
    <property type="evidence" value="ECO:0007669"/>
    <property type="project" value="InterPro"/>
</dbReference>
<evidence type="ECO:0000259" key="1">
    <source>
        <dbReference type="Pfam" id="PF04194"/>
    </source>
</evidence>
<feature type="domain" description="Programmed cell death protein 2 C-terminal" evidence="1">
    <location>
        <begin position="319"/>
        <end position="421"/>
    </location>
</feature>
<evidence type="ECO:0000313" key="3">
    <source>
        <dbReference type="Proteomes" id="UP001458880"/>
    </source>
</evidence>
<dbReference type="Proteomes" id="UP001458880">
    <property type="component" value="Unassembled WGS sequence"/>
</dbReference>
<comment type="caution">
    <text evidence="2">The sequence shown here is derived from an EMBL/GenBank/DDBJ whole genome shotgun (WGS) entry which is preliminary data.</text>
</comment>
<reference evidence="2 3" key="1">
    <citation type="journal article" date="2024" name="BMC Genomics">
        <title>De novo assembly and annotation of Popillia japonica's genome with initial clues to its potential as an invasive pest.</title>
        <authorList>
            <person name="Cucini C."/>
            <person name="Boschi S."/>
            <person name="Funari R."/>
            <person name="Cardaioli E."/>
            <person name="Iannotti N."/>
            <person name="Marturano G."/>
            <person name="Paoli F."/>
            <person name="Bruttini M."/>
            <person name="Carapelli A."/>
            <person name="Frati F."/>
            <person name="Nardi F."/>
        </authorList>
    </citation>
    <scope>NUCLEOTIDE SEQUENCE [LARGE SCALE GENOMIC DNA]</scope>
    <source>
        <strain evidence="2">DMR45628</strain>
    </source>
</reference>
<dbReference type="AlphaFoldDB" id="A0AAW1NJN6"/>
<gene>
    <name evidence="2" type="ORF">QE152_g658</name>
</gene>
<dbReference type="GO" id="GO:0006915">
    <property type="term" value="P:apoptotic process"/>
    <property type="evidence" value="ECO:0007669"/>
    <property type="project" value="TreeGrafter"/>
</dbReference>
<organism evidence="2 3">
    <name type="scientific">Popillia japonica</name>
    <name type="common">Japanese beetle</name>
    <dbReference type="NCBI Taxonomy" id="7064"/>
    <lineage>
        <taxon>Eukaryota</taxon>
        <taxon>Metazoa</taxon>
        <taxon>Ecdysozoa</taxon>
        <taxon>Arthropoda</taxon>
        <taxon>Hexapoda</taxon>
        <taxon>Insecta</taxon>
        <taxon>Pterygota</taxon>
        <taxon>Neoptera</taxon>
        <taxon>Endopterygota</taxon>
        <taxon>Coleoptera</taxon>
        <taxon>Polyphaga</taxon>
        <taxon>Scarabaeiformia</taxon>
        <taxon>Scarabaeidae</taxon>
        <taxon>Rutelinae</taxon>
        <taxon>Popillia</taxon>
    </lineage>
</organism>
<protein>
    <submittedName>
        <fullName evidence="2">Programmed cell death protein 2, C-terminal putative domain</fullName>
    </submittedName>
</protein>
<dbReference type="PANTHER" id="PTHR46421:SF1">
    <property type="entry name" value="PROGRAMMED CELL DEATH PROTEIN 2-LIKE"/>
    <property type="match status" value="1"/>
</dbReference>
<sequence>MAQSNANVYLGYVDEVVSEKHKNSINFATNKIGGQPDYPSNINFDNPICPLCQLPRPLIVQIYAPLENTIYHRILYIFACINPNCWNHNESWCCVRVQTLEPVNNVYEPPTSAKPIQTVTDWCQDADDWEDKSNANINEENGNVISNHEKVSDEDDESYSFEDSIRMGLETLTVDDRNANMGGTPEAQGGAVGRLHSPAATAEIEGDEGEVISIDTPTLPQRDIVALLHEVTPLPQELCQQRAKFDHQKCPIQFVSYFINVWEESNNAANLSDHHIRELLQEYQKNNDYVVTPSESDGCADSGAATIEKYEKGIPQHGDRMFHYFLTKIQMNQGQILRYHRESTNPLLLYPIQDAPRKCQYCQADMVFELQILPTIISKLQLTADPKQITRLEFGNVLIFTCQRSCWSTDVTFREEIIVIQAEAF</sequence>